<sequence>MLPVKSLAAGMTTPWWNKAISSTNTSSGHLESTDVEHLRRHPIPLEHRTTIQEMKKELIEYPVNHLQAKQNPLIRDNFRCVLSGAVDQSSCLINEEIQAQVRAQSLMILATQCCHIFPEFNNTSVSDDAQLDYATKAWAILKDFGHPEIEHELAGDGVHSLTNILTLDAGG</sequence>
<organism evidence="1 2">
    <name type="scientific">Armillaria solidipes</name>
    <dbReference type="NCBI Taxonomy" id="1076256"/>
    <lineage>
        <taxon>Eukaryota</taxon>
        <taxon>Fungi</taxon>
        <taxon>Dikarya</taxon>
        <taxon>Basidiomycota</taxon>
        <taxon>Agaricomycotina</taxon>
        <taxon>Agaricomycetes</taxon>
        <taxon>Agaricomycetidae</taxon>
        <taxon>Agaricales</taxon>
        <taxon>Marasmiineae</taxon>
        <taxon>Physalacriaceae</taxon>
        <taxon>Armillaria</taxon>
    </lineage>
</organism>
<proteinExistence type="predicted"/>
<gene>
    <name evidence="1" type="ORF">ARMSODRAFT_1022539</name>
</gene>
<protein>
    <recommendedName>
        <fullName evidence="3">HNH nuclease domain-containing protein</fullName>
    </recommendedName>
</protein>
<name>A0A2H3B2G3_9AGAR</name>
<evidence type="ECO:0000313" key="1">
    <source>
        <dbReference type="EMBL" id="PBK65109.1"/>
    </source>
</evidence>
<evidence type="ECO:0000313" key="2">
    <source>
        <dbReference type="Proteomes" id="UP000218334"/>
    </source>
</evidence>
<accession>A0A2H3B2G3</accession>
<dbReference type="Proteomes" id="UP000218334">
    <property type="component" value="Unassembled WGS sequence"/>
</dbReference>
<dbReference type="STRING" id="1076256.A0A2H3B2G3"/>
<dbReference type="EMBL" id="KZ293447">
    <property type="protein sequence ID" value="PBK65109.1"/>
    <property type="molecule type" value="Genomic_DNA"/>
</dbReference>
<dbReference type="AlphaFoldDB" id="A0A2H3B2G3"/>
<evidence type="ECO:0008006" key="3">
    <source>
        <dbReference type="Google" id="ProtNLM"/>
    </source>
</evidence>
<reference evidence="2" key="1">
    <citation type="journal article" date="2017" name="Nat. Ecol. Evol.">
        <title>Genome expansion and lineage-specific genetic innovations in the forest pathogenic fungi Armillaria.</title>
        <authorList>
            <person name="Sipos G."/>
            <person name="Prasanna A.N."/>
            <person name="Walter M.C."/>
            <person name="O'Connor E."/>
            <person name="Balint B."/>
            <person name="Krizsan K."/>
            <person name="Kiss B."/>
            <person name="Hess J."/>
            <person name="Varga T."/>
            <person name="Slot J."/>
            <person name="Riley R."/>
            <person name="Boka B."/>
            <person name="Rigling D."/>
            <person name="Barry K."/>
            <person name="Lee J."/>
            <person name="Mihaltcheva S."/>
            <person name="LaButti K."/>
            <person name="Lipzen A."/>
            <person name="Waldron R."/>
            <person name="Moloney N.M."/>
            <person name="Sperisen C."/>
            <person name="Kredics L."/>
            <person name="Vagvoelgyi C."/>
            <person name="Patrignani A."/>
            <person name="Fitzpatrick D."/>
            <person name="Nagy I."/>
            <person name="Doyle S."/>
            <person name="Anderson J.B."/>
            <person name="Grigoriev I.V."/>
            <person name="Gueldener U."/>
            <person name="Muensterkoetter M."/>
            <person name="Nagy L.G."/>
        </authorList>
    </citation>
    <scope>NUCLEOTIDE SEQUENCE [LARGE SCALE GENOMIC DNA]</scope>
    <source>
        <strain evidence="2">28-4</strain>
    </source>
</reference>
<keyword evidence="2" id="KW-1185">Reference proteome</keyword>